<dbReference type="Proteomes" id="UP000177025">
    <property type="component" value="Unassembled WGS sequence"/>
</dbReference>
<accession>A0A1F4U3A1</accession>
<name>A0A1F4U3A1_UNCW3</name>
<sequence length="548" mass="62404">MRYAIAITLMLGLSFGLINESFRYQSTARLFEDDYDLLFDPARIPQIEGSRLWTSLSNFVTGNEQMFSNISAPYILIGGSTNLNQWYPGFVYDRRASKNPLYTGLDDPFGNQMYGEGTRSEIDWEDDDNNGVFDRRVTETESREAYDHIQVNDFYVGIGTVRNDKRFGIGYSRVNYKNTATDPNDNFTWDFTNENLNPNEITYEGHALFGGDDIYKNNENEFILSGWLDREKMAIGLSAEVALLSWANEAIINGDSSLISRINDTTTWFTGVTVLDSTDQPRNGMRIAVELKDFYDYNEYAQGRFYLRFFMENYDYADGAMSYYYNAREALYADFTWDTTDNYTYYDGGGNEKGFTLGTKHLFEVSENFRFGLGAFFTMSSTYDSTVARDTMVTVTTYDDNDGMTNDPDDFVQTVWSSETWMTRITGSSNSIMVPVGAEFQIANPVCFRLGAVHTLTYLDQSTVTNLIDFEPERTRTVDGTGAVTESMVDPGQEPVGSEENTFNKIPSTDYYYGIGWKVNKNLQIDLMGFANLTNLSNWRLSATLIFD</sequence>
<gene>
    <name evidence="1" type="ORF">A2Y85_08285</name>
</gene>
<dbReference type="AlphaFoldDB" id="A0A1F4U3A1"/>
<evidence type="ECO:0000313" key="2">
    <source>
        <dbReference type="Proteomes" id="UP000177025"/>
    </source>
</evidence>
<comment type="caution">
    <text evidence="1">The sequence shown here is derived from an EMBL/GenBank/DDBJ whole genome shotgun (WGS) entry which is preliminary data.</text>
</comment>
<reference evidence="1 2" key="1">
    <citation type="journal article" date="2016" name="Nat. Commun.">
        <title>Thousands of microbial genomes shed light on interconnected biogeochemical processes in an aquifer system.</title>
        <authorList>
            <person name="Anantharaman K."/>
            <person name="Brown C.T."/>
            <person name="Hug L.A."/>
            <person name="Sharon I."/>
            <person name="Castelle C.J."/>
            <person name="Probst A.J."/>
            <person name="Thomas B.C."/>
            <person name="Singh A."/>
            <person name="Wilkins M.J."/>
            <person name="Karaoz U."/>
            <person name="Brodie E.L."/>
            <person name="Williams K.H."/>
            <person name="Hubbard S.S."/>
            <person name="Banfield J.F."/>
        </authorList>
    </citation>
    <scope>NUCLEOTIDE SEQUENCE [LARGE SCALE GENOMIC DNA]</scope>
</reference>
<dbReference type="EMBL" id="MEUM01000135">
    <property type="protein sequence ID" value="OGC39416.1"/>
    <property type="molecule type" value="Genomic_DNA"/>
</dbReference>
<proteinExistence type="predicted"/>
<evidence type="ECO:0000313" key="1">
    <source>
        <dbReference type="EMBL" id="OGC39416.1"/>
    </source>
</evidence>
<evidence type="ECO:0008006" key="3">
    <source>
        <dbReference type="Google" id="ProtNLM"/>
    </source>
</evidence>
<organism evidence="1 2">
    <name type="scientific">candidate division WOR-3 bacterium RBG_13_43_14</name>
    <dbReference type="NCBI Taxonomy" id="1802590"/>
    <lineage>
        <taxon>Bacteria</taxon>
        <taxon>Bacteria division WOR-3</taxon>
    </lineage>
</organism>
<protein>
    <recommendedName>
        <fullName evidence="3">DUF5723 domain-containing protein</fullName>
    </recommendedName>
</protein>